<evidence type="ECO:0000259" key="2">
    <source>
        <dbReference type="PROSITE" id="PS50181"/>
    </source>
</evidence>
<gene>
    <name evidence="3" type="ORF">ISN45_Aa03g026170</name>
</gene>
<keyword evidence="4" id="KW-1185">Reference proteome</keyword>
<dbReference type="InterPro" id="IPR017451">
    <property type="entry name" value="F-box-assoc_interact_dom"/>
</dbReference>
<dbReference type="SMART" id="SM00256">
    <property type="entry name" value="FBOX"/>
    <property type="match status" value="1"/>
</dbReference>
<dbReference type="NCBIfam" id="TIGR01640">
    <property type="entry name" value="F_box_assoc_1"/>
    <property type="match status" value="1"/>
</dbReference>
<name>A0A8T2AW92_9BRAS</name>
<dbReference type="PROSITE" id="PS50181">
    <property type="entry name" value="FBOX"/>
    <property type="match status" value="1"/>
</dbReference>
<dbReference type="CDD" id="cd22157">
    <property type="entry name" value="F-box_AtFBW1-like"/>
    <property type="match status" value="1"/>
</dbReference>
<accession>A0A8T2AW92</accession>
<feature type="domain" description="F-box" evidence="2">
    <location>
        <begin position="3"/>
        <end position="48"/>
    </location>
</feature>
<dbReference type="InterPro" id="IPR006527">
    <property type="entry name" value="F-box-assoc_dom_typ1"/>
</dbReference>
<proteinExistence type="predicted"/>
<evidence type="ECO:0000313" key="3">
    <source>
        <dbReference type="EMBL" id="KAG7578433.1"/>
    </source>
</evidence>
<feature type="region of interest" description="Disordered" evidence="1">
    <location>
        <begin position="379"/>
        <end position="406"/>
    </location>
</feature>
<comment type="caution">
    <text evidence="3">The sequence shown here is derived from an EMBL/GenBank/DDBJ whole genome shotgun (WGS) entry which is preliminary data.</text>
</comment>
<dbReference type="Proteomes" id="UP000694240">
    <property type="component" value="Chromosome 8"/>
</dbReference>
<sequence>MTKTMISNLPRDLVEEILSRVPLKSMRKVRLTCKKWNDLSKSQSFRKMHIGQAAAKEGEFQMIMLMGYNLYLTSIVLNGDPSIEHKGKLTCLDKQVKISQLYHCEGLLLCILKEDSRFVVQNPFLGQTRWIEPRYSHRPNGWDRFIYALGYVNKESCRSYKFLRFIDYYYNAPEKQFFWYEIYDFDSDLWTTLDVTPHWRIAYCNPGVSLKGNTYWCAAGRNVDVDEVLADCLICFDFTSERFGSLLPLPFSGGHTDYTTLSCVREEKLALILQHDESNPYELDLWITTKIETEEVLWSKFLRVATAGFDSYVPFISGSFFIDEEKKVAFGFDDHNRHRVILIGEAGYFRGLDLVGDFGDQRCTPDLSSYVPSLVQIKQPEGRERKQESDLEKSRYDENMSRLNSL</sequence>
<dbReference type="Pfam" id="PF07734">
    <property type="entry name" value="FBA_1"/>
    <property type="match status" value="1"/>
</dbReference>
<evidence type="ECO:0000256" key="1">
    <source>
        <dbReference type="SAM" id="MobiDB-lite"/>
    </source>
</evidence>
<feature type="compositionally biased region" description="Basic and acidic residues" evidence="1">
    <location>
        <begin position="380"/>
        <end position="400"/>
    </location>
</feature>
<dbReference type="EMBL" id="JAEFBK010000008">
    <property type="protein sequence ID" value="KAG7578433.1"/>
    <property type="molecule type" value="Genomic_DNA"/>
</dbReference>
<dbReference type="InterPro" id="IPR050796">
    <property type="entry name" value="SCF_F-box_component"/>
</dbReference>
<reference evidence="3 4" key="1">
    <citation type="submission" date="2020-12" db="EMBL/GenBank/DDBJ databases">
        <title>Concerted genomic and epigenomic changes stabilize Arabidopsis allopolyploids.</title>
        <authorList>
            <person name="Chen Z."/>
        </authorList>
    </citation>
    <scope>NUCLEOTIDE SEQUENCE [LARGE SCALE GENOMIC DNA]</scope>
    <source>
        <strain evidence="3">Allo738</strain>
        <tissue evidence="3">Leaf</tissue>
    </source>
</reference>
<evidence type="ECO:0000313" key="4">
    <source>
        <dbReference type="Proteomes" id="UP000694240"/>
    </source>
</evidence>
<dbReference type="PANTHER" id="PTHR31672">
    <property type="entry name" value="BNACNNG10540D PROTEIN"/>
    <property type="match status" value="1"/>
</dbReference>
<organism evidence="3 4">
    <name type="scientific">Arabidopsis thaliana x Arabidopsis arenosa</name>
    <dbReference type="NCBI Taxonomy" id="1240361"/>
    <lineage>
        <taxon>Eukaryota</taxon>
        <taxon>Viridiplantae</taxon>
        <taxon>Streptophyta</taxon>
        <taxon>Embryophyta</taxon>
        <taxon>Tracheophyta</taxon>
        <taxon>Spermatophyta</taxon>
        <taxon>Magnoliopsida</taxon>
        <taxon>eudicotyledons</taxon>
        <taxon>Gunneridae</taxon>
        <taxon>Pentapetalae</taxon>
        <taxon>rosids</taxon>
        <taxon>malvids</taxon>
        <taxon>Brassicales</taxon>
        <taxon>Brassicaceae</taxon>
        <taxon>Camelineae</taxon>
        <taxon>Arabidopsis</taxon>
    </lineage>
</organism>
<protein>
    <submittedName>
        <fullName evidence="3">F-box associated interaction domain</fullName>
    </submittedName>
</protein>
<dbReference type="InterPro" id="IPR001810">
    <property type="entry name" value="F-box_dom"/>
</dbReference>
<dbReference type="Pfam" id="PF00646">
    <property type="entry name" value="F-box"/>
    <property type="match status" value="1"/>
</dbReference>
<dbReference type="AlphaFoldDB" id="A0A8T2AW92"/>